<dbReference type="Pfam" id="PF07075">
    <property type="entry name" value="NamZ_N"/>
    <property type="match status" value="1"/>
</dbReference>
<gene>
    <name evidence="3" type="ORF">DF168_02067</name>
</gene>
<name>A0A2Z4AET8_9BACT</name>
<dbReference type="GO" id="GO:0033922">
    <property type="term" value="F:peptidoglycan beta-N-acetylmuramidase activity"/>
    <property type="evidence" value="ECO:0007669"/>
    <property type="project" value="InterPro"/>
</dbReference>
<dbReference type="InterPro" id="IPR008302">
    <property type="entry name" value="NamZ"/>
</dbReference>
<dbReference type="AlphaFoldDB" id="A0A2Z4AET8"/>
<accession>A0A2Z4AET8</accession>
<feature type="domain" description="Peptidoglycan beta-N-acetylmuramidase NamZ C-terminal" evidence="2">
    <location>
        <begin position="329"/>
        <end position="484"/>
    </location>
</feature>
<evidence type="ECO:0000259" key="1">
    <source>
        <dbReference type="Pfam" id="PF07075"/>
    </source>
</evidence>
<dbReference type="Gene3D" id="3.90.1150.140">
    <property type="match status" value="1"/>
</dbReference>
<organism evidence="3 4">
    <name type="scientific">Candidatus Moanibacter tarae</name>
    <dbReference type="NCBI Taxonomy" id="2200854"/>
    <lineage>
        <taxon>Bacteria</taxon>
        <taxon>Pseudomonadati</taxon>
        <taxon>Verrucomicrobiota</taxon>
        <taxon>Opitutia</taxon>
        <taxon>Puniceicoccales</taxon>
        <taxon>Puniceicoccales incertae sedis</taxon>
        <taxon>Candidatus Moanibacter</taxon>
    </lineage>
</organism>
<evidence type="ECO:0000313" key="3">
    <source>
        <dbReference type="EMBL" id="AWT60843.1"/>
    </source>
</evidence>
<proteinExistence type="predicted"/>
<dbReference type="Gene3D" id="3.40.50.12170">
    <property type="entry name" value="Uncharacterised protein PF07075, DUF1343"/>
    <property type="match status" value="1"/>
</dbReference>
<protein>
    <recommendedName>
        <fullName evidence="5">DUF1343 domain-containing protein</fullName>
    </recommendedName>
</protein>
<dbReference type="KEGG" id="mtar:DF168_02067"/>
<evidence type="ECO:0000259" key="2">
    <source>
        <dbReference type="Pfam" id="PF20732"/>
    </source>
</evidence>
<dbReference type="PANTHER" id="PTHR42915:SF1">
    <property type="entry name" value="PEPTIDOGLYCAN BETA-N-ACETYLMURAMIDASE NAMZ"/>
    <property type="match status" value="1"/>
</dbReference>
<dbReference type="PANTHER" id="PTHR42915">
    <property type="entry name" value="HYPOTHETICAL 460 KDA PROTEIN IN FEUA-SIGW INTERGENIC REGION [PRECURSOR]"/>
    <property type="match status" value="1"/>
</dbReference>
<feature type="domain" description="Peptidoglycan beta-N-acetylmuramidase NamZ N-terminal" evidence="1">
    <location>
        <begin position="114"/>
        <end position="324"/>
    </location>
</feature>
<reference evidence="3 4" key="1">
    <citation type="submission" date="2018-06" db="EMBL/GenBank/DDBJ databases">
        <title>Draft Genome Sequence of a Novel Marine Bacterium Related to the Verrucomicrobia.</title>
        <authorList>
            <person name="Vosseberg J."/>
            <person name="Martijn J."/>
            <person name="Ettema T.J.G."/>
        </authorList>
    </citation>
    <scope>NUCLEOTIDE SEQUENCE [LARGE SCALE GENOMIC DNA]</scope>
    <source>
        <strain evidence="3">TARA_B100001123</strain>
    </source>
</reference>
<dbReference type="InterPro" id="IPR048502">
    <property type="entry name" value="NamZ_N"/>
</dbReference>
<sequence>MDKTRETPTRLVDVAFSVLASTISLCVSWARFRWIQLHRLLQDLSSPQKVNLVVELIERFRALRSLARLNQSVLLFAFFLSNTLLNGTKCEATVYLGIDVLEQRDFQILKGKRVGLLTHPAGVNHRGLSTIDILRNNKNVSLVALFGPEHGIYGNEKASIPVENQFDLKTGLPVRSLYGKFRKPTPLMLDGIDVFVIDLQDIGVRSYTFVSAMRLSMEACFEKGVEVVVLDRPNPLGGLKVDGPYLEKRWMSYVGAFRVPYVHGLTIGELANMAKKIPGWMEVDHKTQRRGKLTVIPMRGWRRDMMWPDTGLKWIQTSPAIKDLSAVLGYAMTGLGCQLGNFSHGYGWQHLFRIVRYPNKSPEEIRTALLERRIPGLQVVIIPVRQSDGRHGQGAYLKVDNWHTLRPTEVSFHMMQIAIRWSSGNPFNSAGEKEQILFNKHVGSTKWWRAITRNGITVDLDLFINQWQNQAKAFQAMSRKYWLY</sequence>
<dbReference type="EMBL" id="CP029803">
    <property type="protein sequence ID" value="AWT60843.1"/>
    <property type="molecule type" value="Genomic_DNA"/>
</dbReference>
<dbReference type="Pfam" id="PF20732">
    <property type="entry name" value="NamZ_C"/>
    <property type="match status" value="1"/>
</dbReference>
<dbReference type="InterPro" id="IPR048503">
    <property type="entry name" value="NamZ_C"/>
</dbReference>
<evidence type="ECO:0000313" key="4">
    <source>
        <dbReference type="Proteomes" id="UP000247465"/>
    </source>
</evidence>
<dbReference type="Proteomes" id="UP000247465">
    <property type="component" value="Chromosome"/>
</dbReference>
<evidence type="ECO:0008006" key="5">
    <source>
        <dbReference type="Google" id="ProtNLM"/>
    </source>
</evidence>